<comment type="caution">
    <text evidence="2">The sequence shown here is derived from an EMBL/GenBank/DDBJ whole genome shotgun (WGS) entry which is preliminary data.</text>
</comment>
<accession>A0A841EKS2</accession>
<sequence>MKKTHYSLLFSLLLSSSAFSQEVTKLYSGKAPGSENCTC</sequence>
<feature type="signal peptide" evidence="1">
    <location>
        <begin position="1"/>
        <end position="20"/>
    </location>
</feature>
<reference evidence="2 3" key="1">
    <citation type="submission" date="2020-08" db="EMBL/GenBank/DDBJ databases">
        <title>Functional genomics of gut bacteria from endangered species of beetles.</title>
        <authorList>
            <person name="Carlos-Shanley C."/>
        </authorList>
    </citation>
    <scope>NUCLEOTIDE SEQUENCE [LARGE SCALE GENOMIC DNA]</scope>
    <source>
        <strain evidence="2 3">S00070</strain>
    </source>
</reference>
<organism evidence="2 3">
    <name type="scientific">Arcicella rosea</name>
    <dbReference type="NCBI Taxonomy" id="502909"/>
    <lineage>
        <taxon>Bacteria</taxon>
        <taxon>Pseudomonadati</taxon>
        <taxon>Bacteroidota</taxon>
        <taxon>Cytophagia</taxon>
        <taxon>Cytophagales</taxon>
        <taxon>Flectobacillaceae</taxon>
        <taxon>Arcicella</taxon>
    </lineage>
</organism>
<evidence type="ECO:0000313" key="2">
    <source>
        <dbReference type="EMBL" id="MBB6004767.1"/>
    </source>
</evidence>
<dbReference type="EMBL" id="JACHKT010000029">
    <property type="protein sequence ID" value="MBB6004767.1"/>
    <property type="molecule type" value="Genomic_DNA"/>
</dbReference>
<feature type="chain" id="PRO_5032690594" evidence="1">
    <location>
        <begin position="21"/>
        <end position="39"/>
    </location>
</feature>
<gene>
    <name evidence="2" type="ORF">HNP25_003437</name>
</gene>
<name>A0A841EKS2_9BACT</name>
<dbReference type="Proteomes" id="UP000524404">
    <property type="component" value="Unassembled WGS sequence"/>
</dbReference>
<keyword evidence="3" id="KW-1185">Reference proteome</keyword>
<keyword evidence="1" id="KW-0732">Signal</keyword>
<evidence type="ECO:0000256" key="1">
    <source>
        <dbReference type="SAM" id="SignalP"/>
    </source>
</evidence>
<proteinExistence type="predicted"/>
<protein>
    <submittedName>
        <fullName evidence="2">Uncharacterized protein</fullName>
    </submittedName>
</protein>
<evidence type="ECO:0000313" key="3">
    <source>
        <dbReference type="Proteomes" id="UP000524404"/>
    </source>
</evidence>
<dbReference type="AlphaFoldDB" id="A0A841EKS2"/>